<feature type="domain" description="DUF7507" evidence="2">
    <location>
        <begin position="25"/>
        <end position="132"/>
    </location>
</feature>
<evidence type="ECO:0000313" key="4">
    <source>
        <dbReference type="Proteomes" id="UP001138961"/>
    </source>
</evidence>
<feature type="compositionally biased region" description="Acidic residues" evidence="1">
    <location>
        <begin position="266"/>
        <end position="277"/>
    </location>
</feature>
<dbReference type="Pfam" id="PF24346">
    <property type="entry name" value="DUF7507"/>
    <property type="match status" value="9"/>
</dbReference>
<feature type="region of interest" description="Disordered" evidence="1">
    <location>
        <begin position="1112"/>
        <end position="1132"/>
    </location>
</feature>
<accession>A0ABS8BYP2</accession>
<comment type="caution">
    <text evidence="3">The sequence shown here is derived from an EMBL/GenBank/DDBJ whole genome shotgun (WGS) entry which is preliminary data.</text>
</comment>
<keyword evidence="4" id="KW-1185">Reference proteome</keyword>
<dbReference type="PANTHER" id="PTHR34819:SF3">
    <property type="entry name" value="CELL SURFACE PROTEIN"/>
    <property type="match status" value="1"/>
</dbReference>
<organism evidence="3 4">
    <name type="scientific">Loktanella gaetbuli</name>
    <dbReference type="NCBI Taxonomy" id="2881335"/>
    <lineage>
        <taxon>Bacteria</taxon>
        <taxon>Pseudomonadati</taxon>
        <taxon>Pseudomonadota</taxon>
        <taxon>Alphaproteobacteria</taxon>
        <taxon>Rhodobacterales</taxon>
        <taxon>Roseobacteraceae</taxon>
        <taxon>Loktanella</taxon>
    </lineage>
</organism>
<dbReference type="InterPro" id="IPR051172">
    <property type="entry name" value="Chlamydia_OmcB"/>
</dbReference>
<feature type="domain" description="DUF7507" evidence="2">
    <location>
        <begin position="787"/>
        <end position="879"/>
    </location>
</feature>
<dbReference type="InterPro" id="IPR055354">
    <property type="entry name" value="DUF7507"/>
</dbReference>
<evidence type="ECO:0000313" key="3">
    <source>
        <dbReference type="EMBL" id="MCB5200850.1"/>
    </source>
</evidence>
<feature type="domain" description="DUF7507" evidence="2">
    <location>
        <begin position="896"/>
        <end position="992"/>
    </location>
</feature>
<proteinExistence type="predicted"/>
<feature type="domain" description="DUF7507" evidence="2">
    <location>
        <begin position="567"/>
        <end position="643"/>
    </location>
</feature>
<feature type="domain" description="DUF7507" evidence="2">
    <location>
        <begin position="428"/>
        <end position="524"/>
    </location>
</feature>
<feature type="region of interest" description="Disordered" evidence="1">
    <location>
        <begin position="121"/>
        <end position="140"/>
    </location>
</feature>
<name>A0ABS8BYP2_9RHOB</name>
<feature type="non-terminal residue" evidence="3">
    <location>
        <position position="1"/>
    </location>
</feature>
<evidence type="ECO:0000259" key="2">
    <source>
        <dbReference type="Pfam" id="PF24346"/>
    </source>
</evidence>
<protein>
    <submittedName>
        <fullName evidence="3">DUF11 domain-containing protein</fullName>
    </submittedName>
</protein>
<gene>
    <name evidence="3" type="ORF">LGQ03_16575</name>
</gene>
<feature type="domain" description="DUF7507" evidence="2">
    <location>
        <begin position="157"/>
        <end position="265"/>
    </location>
</feature>
<reference evidence="3" key="1">
    <citation type="submission" date="2021-10" db="EMBL/GenBank/DDBJ databases">
        <title>Loktanella gaetbuli sp. nov., isolated from a tidal flat.</title>
        <authorList>
            <person name="Park S."/>
            <person name="Yoon J.-H."/>
        </authorList>
    </citation>
    <scope>NUCLEOTIDE SEQUENCE</scope>
    <source>
        <strain evidence="3">TSTF-M6</strain>
    </source>
</reference>
<dbReference type="EMBL" id="JAJATZ010000017">
    <property type="protein sequence ID" value="MCB5200850.1"/>
    <property type="molecule type" value="Genomic_DNA"/>
</dbReference>
<sequence>SDDGNDADGNTIDDPTELPIAGTTGLDLVKRLTTAGAAVGDTVVFTLTAENTGTLSLRNVTLSDTFTRADGTVIPGTPVLADPTLANAPLLPGGTRVWTLSHVLDQADVDAGGLRNTATVAATSPAGDPVSDVSDDGNDGDGNVLNDPTELAIAPDPQLEVTKVVRQSGSAVGETVIFEITAANLGNVTLRGFGLVDTLTDLAGNPRTAPDPMLESGASATVLGVGGTNVYTVSYVLTQTDIDAGGISNSVAASATAPDGTPVTDLSDDGNDGDGNDQNDPTEMRIDTAPALSADKVIVAGPVAVGETVIFDIRVTNTGNVTLRDAQIASDTLTRADGTVLALTTGPVLRSSDQGSPAGTLLVGETAVWRASYVLTQADIDAGGISNIAVATAVPFVGAPVSAQTRDADAGDGNPADDPTVLVLPQLPALSVDKVLADGGPVFAAVDDPLTFRFDVVNTGNVTLTDPVTINDPLLAAAGDAITCEAGPLAPGGALSCTGIYQVTQADIDAGGVTNTATAQSGATASAPDSVTVPAQQTPALDTVKNAVSITFEGVTYPGIDPVYFRNGAVVNYTFLVTNTGNTTITDTIDVDDNLVSNVSCPILPNGLAPGADVTCTASYTVTLSDVDLGAITNVATATAGGLRGATDSVTVPQGGVPSLGITKSLFAVTNPDNSADTNLLIDEVGDTLTYRFLVENTGTVSFVRDVVVNDVRLDGPLVCFAAGQDDFAPGEFVECFDTYVVTQDDLDAGAIPNEAVATTQYNAQGTTSFVTSDPSAIVSPVDAVSAITLAKSVATLPVAAVDQELTYTLTITNTGNQRLRSVSGTDPLLPDLVCSQAVLEPQAQLVCSDTYTVTQADVDRGTLSNTADVSALSPQGAARRATDTLVTQMPAVANDLQLEKRATVATFGAVGSTIGFDLIVTNNGNVTLTDLELTDPLIDPDYVCRVASLAPGATDASCAISRLVTQADVDAGTIENTAFVTGLDARGGAVDTSDDVSVPSGPRSATLDTTKTLTRTTTTVGETVTFRISLRNSGDVTLRDLALDDTFTRADGTVIDDDTPVLVNPAEAGLPLGPGETRVWTLDHVLTQADVDAGGLRNTVLGQAIDRAGAPVVDVSDDGNDTDGNTVDDPT</sequence>
<dbReference type="NCBIfam" id="TIGR01451">
    <property type="entry name" value="B_ant_repeat"/>
    <property type="match status" value="3"/>
</dbReference>
<dbReference type="InterPro" id="IPR047589">
    <property type="entry name" value="DUF11_rpt"/>
</dbReference>
<feature type="domain" description="DUF7507" evidence="2">
    <location>
        <begin position="680"/>
        <end position="765"/>
    </location>
</feature>
<feature type="region of interest" description="Disordered" evidence="1">
    <location>
        <begin position="253"/>
        <end position="284"/>
    </location>
</feature>
<feature type="domain" description="DUF7507" evidence="2">
    <location>
        <begin position="1008"/>
        <end position="1115"/>
    </location>
</feature>
<dbReference type="PANTHER" id="PTHR34819">
    <property type="entry name" value="LARGE CYSTEINE-RICH PERIPLASMIC PROTEIN OMCB"/>
    <property type="match status" value="1"/>
</dbReference>
<feature type="non-terminal residue" evidence="3">
    <location>
        <position position="1132"/>
    </location>
</feature>
<feature type="domain" description="DUF7507" evidence="2">
    <location>
        <begin position="290"/>
        <end position="403"/>
    </location>
</feature>
<feature type="compositionally biased region" description="Low complexity" evidence="1">
    <location>
        <begin position="1123"/>
        <end position="1132"/>
    </location>
</feature>
<evidence type="ECO:0000256" key="1">
    <source>
        <dbReference type="SAM" id="MobiDB-lite"/>
    </source>
</evidence>
<dbReference type="Proteomes" id="UP001138961">
    <property type="component" value="Unassembled WGS sequence"/>
</dbReference>